<organism evidence="1 2">
    <name type="scientific">Pyrodictium delaneyi</name>
    <dbReference type="NCBI Taxonomy" id="1273541"/>
    <lineage>
        <taxon>Archaea</taxon>
        <taxon>Thermoproteota</taxon>
        <taxon>Thermoprotei</taxon>
        <taxon>Desulfurococcales</taxon>
        <taxon>Pyrodictiaceae</taxon>
        <taxon>Pyrodictium</taxon>
    </lineage>
</organism>
<protein>
    <submittedName>
        <fullName evidence="1">Uncharacterized protein</fullName>
    </submittedName>
</protein>
<sequence>MYVDPYVLKELHEGLKGLKGKDQRGRPWEQIYIDTIQIVLNIITEENICYCMSKYEAFCKRRCGKILEKLEERGITCDRKDCLDSLDPGERLEGIIEVSKELCKNEERALESICHALRVLEYMDYHFYERYRRDYWKQWLCYEVDCELTQYLLRDSRCFEYLFLFAERKALCEHCQSVSCIAAALCKQKSILLSVHSSEHILKQIGIDNIGGTGYHCNVHGGVIFCNDLNSEKKHRLH</sequence>
<gene>
    <name evidence="1" type="ORF">EYH50_04230</name>
</gene>
<reference evidence="1" key="1">
    <citation type="journal article" date="2020" name="ISME J.">
        <title>Gammaproteobacteria mediating utilization of methyl-, sulfur- and petroleum organic compounds in deep ocean hydrothermal plumes.</title>
        <authorList>
            <person name="Zhou Z."/>
            <person name="Liu Y."/>
            <person name="Pan J."/>
            <person name="Cron B.R."/>
            <person name="Toner B.M."/>
            <person name="Anantharaman K."/>
            <person name="Breier J.A."/>
            <person name="Dick G.J."/>
            <person name="Li M."/>
        </authorList>
    </citation>
    <scope>NUCLEOTIDE SEQUENCE</scope>
    <source>
        <strain evidence="1">SZUA-1523</strain>
    </source>
</reference>
<dbReference type="EMBL" id="DQVR01000092">
    <property type="protein sequence ID" value="HIQ24238.1"/>
    <property type="molecule type" value="Genomic_DNA"/>
</dbReference>
<proteinExistence type="predicted"/>
<dbReference type="Proteomes" id="UP000600071">
    <property type="component" value="Unassembled WGS sequence"/>
</dbReference>
<accession>A0A833E9K3</accession>
<comment type="caution">
    <text evidence="1">The sequence shown here is derived from an EMBL/GenBank/DDBJ whole genome shotgun (WGS) entry which is preliminary data.</text>
</comment>
<evidence type="ECO:0000313" key="1">
    <source>
        <dbReference type="EMBL" id="HIQ24238.1"/>
    </source>
</evidence>
<dbReference type="AlphaFoldDB" id="A0A833E9K3"/>
<name>A0A833E9K3_9CREN</name>
<evidence type="ECO:0000313" key="2">
    <source>
        <dbReference type="Proteomes" id="UP000600071"/>
    </source>
</evidence>